<sequence>MQVQPNPIQSTPGSIFPYAAPNEVQIGQLVFVAAVLATGWLFRHALALRLEPGLVQRAVIRLDATAAYAIGTVAAFGLVRSITMPTAAAVKRP</sequence>
<protein>
    <submittedName>
        <fullName evidence="2">Uncharacterized protein</fullName>
    </submittedName>
</protein>
<proteinExistence type="predicted"/>
<dbReference type="Proteomes" id="UP000325684">
    <property type="component" value="Unassembled WGS sequence"/>
</dbReference>
<dbReference type="EMBL" id="VCMV01000029">
    <property type="protein sequence ID" value="KAB0265750.1"/>
    <property type="molecule type" value="Genomic_DNA"/>
</dbReference>
<feature type="transmembrane region" description="Helical" evidence="1">
    <location>
        <begin position="26"/>
        <end position="46"/>
    </location>
</feature>
<dbReference type="AlphaFoldDB" id="A0A5N3P7P8"/>
<feature type="transmembrane region" description="Helical" evidence="1">
    <location>
        <begin position="58"/>
        <end position="79"/>
    </location>
</feature>
<name>A0A5N3P7P8_9HYPH</name>
<keyword evidence="1" id="KW-1133">Transmembrane helix</keyword>
<dbReference type="RefSeq" id="WP_150946733.1">
    <property type="nucleotide sequence ID" value="NZ_VCMV01000029.1"/>
</dbReference>
<organism evidence="2 3">
    <name type="scientific">Microvirga brassicacearum</name>
    <dbReference type="NCBI Taxonomy" id="2580413"/>
    <lineage>
        <taxon>Bacteria</taxon>
        <taxon>Pseudomonadati</taxon>
        <taxon>Pseudomonadota</taxon>
        <taxon>Alphaproteobacteria</taxon>
        <taxon>Hyphomicrobiales</taxon>
        <taxon>Methylobacteriaceae</taxon>
        <taxon>Microvirga</taxon>
    </lineage>
</organism>
<keyword evidence="1" id="KW-0812">Transmembrane</keyword>
<evidence type="ECO:0000313" key="3">
    <source>
        <dbReference type="Proteomes" id="UP000325684"/>
    </source>
</evidence>
<evidence type="ECO:0000256" key="1">
    <source>
        <dbReference type="SAM" id="Phobius"/>
    </source>
</evidence>
<gene>
    <name evidence="2" type="ORF">FEZ63_17210</name>
</gene>
<keyword evidence="3" id="KW-1185">Reference proteome</keyword>
<keyword evidence="1" id="KW-0472">Membrane</keyword>
<evidence type="ECO:0000313" key="2">
    <source>
        <dbReference type="EMBL" id="KAB0265750.1"/>
    </source>
</evidence>
<accession>A0A5N3P7P8</accession>
<reference evidence="2 3" key="1">
    <citation type="journal article" date="2019" name="Microorganisms">
        <title>Genome Insights into the Novel Species Microvirga brassicacearum, a Rapeseed Endophyte with Biotechnological Potential.</title>
        <authorList>
            <person name="Jimenez-Gomez A."/>
            <person name="Saati-Santamaria Z."/>
            <person name="Igual J.M."/>
            <person name="Rivas R."/>
            <person name="Mateos P.F."/>
            <person name="Garcia-Fraile P."/>
        </authorList>
    </citation>
    <scope>NUCLEOTIDE SEQUENCE [LARGE SCALE GENOMIC DNA]</scope>
    <source>
        <strain evidence="2 3">CDVBN77</strain>
    </source>
</reference>
<comment type="caution">
    <text evidence="2">The sequence shown here is derived from an EMBL/GenBank/DDBJ whole genome shotgun (WGS) entry which is preliminary data.</text>
</comment>